<name>A0A6G9AZZ8_9BACT</name>
<evidence type="ECO:0000313" key="2">
    <source>
        <dbReference type="EMBL" id="QIP18061.1"/>
    </source>
</evidence>
<sequence length="80" mass="9015">MSNHDSSYLIEQLLKNNLSSAELDAFLAGLHNDEAIQAYSDVLETYFNELLKQNEHQPEPDKQTSGNKGILPDSLNSMYD</sequence>
<evidence type="ECO:0000256" key="1">
    <source>
        <dbReference type="SAM" id="MobiDB-lite"/>
    </source>
</evidence>
<dbReference type="Proteomes" id="UP000501802">
    <property type="component" value="Chromosome"/>
</dbReference>
<accession>A0A6G9AZZ8</accession>
<dbReference type="KEGG" id="spib:G8759_32895"/>
<organism evidence="2 3">
    <name type="scientific">Spirosoma aureum</name>
    <dbReference type="NCBI Taxonomy" id="2692134"/>
    <lineage>
        <taxon>Bacteria</taxon>
        <taxon>Pseudomonadati</taxon>
        <taxon>Bacteroidota</taxon>
        <taxon>Cytophagia</taxon>
        <taxon>Cytophagales</taxon>
        <taxon>Cytophagaceae</taxon>
        <taxon>Spirosoma</taxon>
    </lineage>
</organism>
<feature type="compositionally biased region" description="Basic and acidic residues" evidence="1">
    <location>
        <begin position="52"/>
        <end position="62"/>
    </location>
</feature>
<dbReference type="EMBL" id="CP050063">
    <property type="protein sequence ID" value="QIP18061.1"/>
    <property type="molecule type" value="Genomic_DNA"/>
</dbReference>
<proteinExistence type="predicted"/>
<gene>
    <name evidence="2" type="ORF">G8759_32895</name>
</gene>
<feature type="region of interest" description="Disordered" evidence="1">
    <location>
        <begin position="52"/>
        <end position="80"/>
    </location>
</feature>
<reference evidence="2 3" key="1">
    <citation type="submission" date="2020-03" db="EMBL/GenBank/DDBJ databases">
        <authorList>
            <person name="Kim M.K."/>
        </authorList>
    </citation>
    <scope>NUCLEOTIDE SEQUENCE [LARGE SCALE GENOMIC DNA]</scope>
    <source>
        <strain evidence="2 3">BT328</strain>
    </source>
</reference>
<keyword evidence="3" id="KW-1185">Reference proteome</keyword>
<protein>
    <submittedName>
        <fullName evidence="2">Uncharacterized protein</fullName>
    </submittedName>
</protein>
<evidence type="ECO:0000313" key="3">
    <source>
        <dbReference type="Proteomes" id="UP000501802"/>
    </source>
</evidence>
<dbReference type="AlphaFoldDB" id="A0A6G9AZZ8"/>